<protein>
    <submittedName>
        <fullName evidence="1">HAMP domain-containing protein</fullName>
    </submittedName>
</protein>
<keyword evidence="2" id="KW-1185">Reference proteome</keyword>
<dbReference type="EMBL" id="BPLF01000001">
    <property type="protein sequence ID" value="GIX61825.1"/>
    <property type="molecule type" value="Genomic_DNA"/>
</dbReference>
<evidence type="ECO:0000313" key="2">
    <source>
        <dbReference type="Proteomes" id="UP001497744"/>
    </source>
</evidence>
<dbReference type="RefSeq" id="XP_067713896.1">
    <property type="nucleotide sequence ID" value="XM_067857795.1"/>
</dbReference>
<accession>A0AAV4LPE8</accession>
<comment type="caution">
    <text evidence="1">The sequence shown here is derived from an EMBL/GenBank/DDBJ whole genome shotgun (WGS) entry which is preliminary data.</text>
</comment>
<organism evidence="1 2">
    <name type="scientific">Babesia caballi</name>
    <dbReference type="NCBI Taxonomy" id="5871"/>
    <lineage>
        <taxon>Eukaryota</taxon>
        <taxon>Sar</taxon>
        <taxon>Alveolata</taxon>
        <taxon>Apicomplexa</taxon>
        <taxon>Aconoidasida</taxon>
        <taxon>Piroplasmida</taxon>
        <taxon>Babesiidae</taxon>
        <taxon>Babesia</taxon>
    </lineage>
</organism>
<sequence length="548" mass="58420">MLNGSKRGSDVYDLFTMIDGFRYVDSTPNTFFEFLSEVVKETKGKLRYNPNHVPLAALYLFTFKYIRNSTSSIITISETGISTSDEELTTLLQNLSEAVNTPELGSSTQLSYAYTKLGDAITVALSVPDSSEESSVAGPVSGAIATTGFLGGGSAVYFNVGTLFKGLLLMLSLHLRQNGDKTGRKVKVCLVSSNSNDYDAAWAGSRGRHSQLPQHEVCRGCRTSGLSSACRGQVILGGDPDLDDGGAVLAFVSHDDLHGSQTQNAAVNLLALRLLGHYGLVQTQQLQNARNVAAPEDGVGVEEKEGKTEAENVGLAAGHHAPNVSHDVLERKYVHVHTDEPLGAEGFGDQKALDVVVQLLVALLQQFHEHACVAHVGFGHAGKVPAQLVLVEVHDEPHDVVRGQKEGKEGDDEALALVVAAEDFAVLLGDKRALGVQAEDALVLRCHLEAGLGGSLHGLAEVRRLPDVAVPQERDNVVHEGARDVGGGVFAADQRLHLRAEGLEVLQGVESAAAQQGRLPLGLPKLVGQHHPGEASVAVRGRTVWERR</sequence>
<evidence type="ECO:0000313" key="1">
    <source>
        <dbReference type="EMBL" id="GIX61825.1"/>
    </source>
</evidence>
<dbReference type="Proteomes" id="UP001497744">
    <property type="component" value="Unassembled WGS sequence"/>
</dbReference>
<name>A0AAV4LPE8_BABCB</name>
<gene>
    <name evidence="1" type="ORF">BcabD6B2_12600</name>
</gene>
<proteinExistence type="predicted"/>
<reference evidence="1 2" key="1">
    <citation type="submission" date="2021-06" db="EMBL/GenBank/DDBJ databases">
        <title>Genome sequence of Babesia caballi.</title>
        <authorList>
            <person name="Yamagishi J."/>
            <person name="Kidaka T."/>
            <person name="Ochi A."/>
        </authorList>
    </citation>
    <scope>NUCLEOTIDE SEQUENCE [LARGE SCALE GENOMIC DNA]</scope>
    <source>
        <strain evidence="1">USDA-D6B2</strain>
    </source>
</reference>
<dbReference type="GeneID" id="94193308"/>
<dbReference type="AlphaFoldDB" id="A0AAV4LPE8"/>